<evidence type="ECO:0000256" key="1">
    <source>
        <dbReference type="SAM" id="Coils"/>
    </source>
</evidence>
<keyword evidence="4" id="KW-1185">Reference proteome</keyword>
<feature type="compositionally biased region" description="Acidic residues" evidence="2">
    <location>
        <begin position="129"/>
        <end position="140"/>
    </location>
</feature>
<dbReference type="AlphaFoldDB" id="A0A3N4K8C9"/>
<evidence type="ECO:0000313" key="4">
    <source>
        <dbReference type="Proteomes" id="UP000277580"/>
    </source>
</evidence>
<reference evidence="3 4" key="1">
    <citation type="journal article" date="2018" name="Nat. Ecol. Evol.">
        <title>Pezizomycetes genomes reveal the molecular basis of ectomycorrhizal truffle lifestyle.</title>
        <authorList>
            <person name="Murat C."/>
            <person name="Payen T."/>
            <person name="Noel B."/>
            <person name="Kuo A."/>
            <person name="Morin E."/>
            <person name="Chen J."/>
            <person name="Kohler A."/>
            <person name="Krizsan K."/>
            <person name="Balestrini R."/>
            <person name="Da Silva C."/>
            <person name="Montanini B."/>
            <person name="Hainaut M."/>
            <person name="Levati E."/>
            <person name="Barry K.W."/>
            <person name="Belfiori B."/>
            <person name="Cichocki N."/>
            <person name="Clum A."/>
            <person name="Dockter R.B."/>
            <person name="Fauchery L."/>
            <person name="Guy J."/>
            <person name="Iotti M."/>
            <person name="Le Tacon F."/>
            <person name="Lindquist E.A."/>
            <person name="Lipzen A."/>
            <person name="Malagnac F."/>
            <person name="Mello A."/>
            <person name="Molinier V."/>
            <person name="Miyauchi S."/>
            <person name="Poulain J."/>
            <person name="Riccioni C."/>
            <person name="Rubini A."/>
            <person name="Sitrit Y."/>
            <person name="Splivallo R."/>
            <person name="Traeger S."/>
            <person name="Wang M."/>
            <person name="Zifcakova L."/>
            <person name="Wipf D."/>
            <person name="Zambonelli A."/>
            <person name="Paolocci F."/>
            <person name="Nowrousian M."/>
            <person name="Ottonello S."/>
            <person name="Baldrian P."/>
            <person name="Spatafora J.W."/>
            <person name="Henrissat B."/>
            <person name="Nagy L.G."/>
            <person name="Aury J.M."/>
            <person name="Wincker P."/>
            <person name="Grigoriev I.V."/>
            <person name="Bonfante P."/>
            <person name="Martin F.M."/>
        </authorList>
    </citation>
    <scope>NUCLEOTIDE SEQUENCE [LARGE SCALE GENOMIC DNA]</scope>
    <source>
        <strain evidence="3 4">CCBAS932</strain>
    </source>
</reference>
<sequence>MVLLDESMVVTYQRRVDRLQERIADLNKELAQHVKAFFELQGQLHIARYNSLHFKSDNYAEEVLVLDWALRWEKGQRDETRRKIEMNEWLMEEPTRELALVKHMIQTKPVLISDDTDSGSSTMETTGGDTEEDTEEEGAEEQMAQEKEETEWEGIMEE</sequence>
<evidence type="ECO:0000313" key="3">
    <source>
        <dbReference type="EMBL" id="RPB06780.1"/>
    </source>
</evidence>
<proteinExistence type="predicted"/>
<keyword evidence="1" id="KW-0175">Coiled coil</keyword>
<gene>
    <name evidence="3" type="ORF">P167DRAFT_580042</name>
</gene>
<dbReference type="Proteomes" id="UP000277580">
    <property type="component" value="Unassembled WGS sequence"/>
</dbReference>
<organism evidence="3 4">
    <name type="scientific">Morchella conica CCBAS932</name>
    <dbReference type="NCBI Taxonomy" id="1392247"/>
    <lineage>
        <taxon>Eukaryota</taxon>
        <taxon>Fungi</taxon>
        <taxon>Dikarya</taxon>
        <taxon>Ascomycota</taxon>
        <taxon>Pezizomycotina</taxon>
        <taxon>Pezizomycetes</taxon>
        <taxon>Pezizales</taxon>
        <taxon>Morchellaceae</taxon>
        <taxon>Morchella</taxon>
    </lineage>
</organism>
<dbReference type="InParanoid" id="A0A3N4K8C9"/>
<dbReference type="EMBL" id="ML119221">
    <property type="protein sequence ID" value="RPB06780.1"/>
    <property type="molecule type" value="Genomic_DNA"/>
</dbReference>
<name>A0A3N4K8C9_9PEZI</name>
<feature type="coiled-coil region" evidence="1">
    <location>
        <begin position="9"/>
        <end position="36"/>
    </location>
</feature>
<evidence type="ECO:0000256" key="2">
    <source>
        <dbReference type="SAM" id="MobiDB-lite"/>
    </source>
</evidence>
<feature type="compositionally biased region" description="Acidic residues" evidence="2">
    <location>
        <begin position="148"/>
        <end position="158"/>
    </location>
</feature>
<accession>A0A3N4K8C9</accession>
<feature type="compositionally biased region" description="Low complexity" evidence="2">
    <location>
        <begin position="118"/>
        <end position="128"/>
    </location>
</feature>
<feature type="region of interest" description="Disordered" evidence="2">
    <location>
        <begin position="112"/>
        <end position="158"/>
    </location>
</feature>
<protein>
    <submittedName>
        <fullName evidence="3">Uncharacterized protein</fullName>
    </submittedName>
</protein>